<organism evidence="2 3">
    <name type="scientific">Caballeronia temeraria</name>
    <dbReference type="NCBI Taxonomy" id="1777137"/>
    <lineage>
        <taxon>Bacteria</taxon>
        <taxon>Pseudomonadati</taxon>
        <taxon>Pseudomonadota</taxon>
        <taxon>Betaproteobacteria</taxon>
        <taxon>Burkholderiales</taxon>
        <taxon>Burkholderiaceae</taxon>
        <taxon>Caballeronia</taxon>
    </lineage>
</organism>
<protein>
    <submittedName>
        <fullName evidence="2">Uncharacterized protein</fullName>
    </submittedName>
</protein>
<proteinExistence type="predicted"/>
<sequence>MKRAAAGLSVSARATEYKGVTYTLRQIGIPTEHPLNGEHFAGSLGLHTADDPAGPDQSNDIASTATRRCTRSSVRSRTLNTKSTARDAGTTSHAGILGPYQPIDEYRIATIDMRACKSSSSKQRSMIEKYGVGQNSGRKAPALLMSSRVQGTHSDVLPDAGVFEVRHVARSPATVYYAVPPAEGTLQALSTRLGLARAILSRCFRSSHRANRHSSYRSPRIRTARQANGSRRAIRGCSSAFAETVPGDGSKVKTWTATAAYMTDPATKPAHSILKINATVVIGLREAFDSRLSLRMKPFSPT</sequence>
<feature type="compositionally biased region" description="Low complexity" evidence="1">
    <location>
        <begin position="63"/>
        <end position="78"/>
    </location>
</feature>
<evidence type="ECO:0000256" key="1">
    <source>
        <dbReference type="SAM" id="MobiDB-lite"/>
    </source>
</evidence>
<dbReference type="AlphaFoldDB" id="A0A158DCI7"/>
<keyword evidence="3" id="KW-1185">Reference proteome</keyword>
<gene>
    <name evidence="2" type="ORF">AWB76_06806</name>
</gene>
<dbReference type="Proteomes" id="UP000054624">
    <property type="component" value="Unassembled WGS sequence"/>
</dbReference>
<feature type="compositionally biased region" description="Basic residues" evidence="1">
    <location>
        <begin position="211"/>
        <end position="223"/>
    </location>
</feature>
<reference evidence="3" key="1">
    <citation type="submission" date="2016-01" db="EMBL/GenBank/DDBJ databases">
        <authorList>
            <person name="Peeters Charlotte."/>
        </authorList>
    </citation>
    <scope>NUCLEOTIDE SEQUENCE [LARGE SCALE GENOMIC DNA]</scope>
</reference>
<accession>A0A158DCI7</accession>
<feature type="region of interest" description="Disordered" evidence="1">
    <location>
        <begin position="44"/>
        <end position="96"/>
    </location>
</feature>
<name>A0A158DCI7_9BURK</name>
<evidence type="ECO:0000313" key="3">
    <source>
        <dbReference type="Proteomes" id="UP000054624"/>
    </source>
</evidence>
<evidence type="ECO:0000313" key="2">
    <source>
        <dbReference type="EMBL" id="SAK92364.1"/>
    </source>
</evidence>
<feature type="compositionally biased region" description="Polar residues" evidence="1">
    <location>
        <begin position="79"/>
        <end position="93"/>
    </location>
</feature>
<feature type="region of interest" description="Disordered" evidence="1">
    <location>
        <begin position="211"/>
        <end position="231"/>
    </location>
</feature>
<dbReference type="EMBL" id="FCOI02000038">
    <property type="protein sequence ID" value="SAK92364.1"/>
    <property type="molecule type" value="Genomic_DNA"/>
</dbReference>